<gene>
    <name evidence="1" type="ORF">BOH66_15915</name>
</gene>
<dbReference type="EMBL" id="CP018762">
    <property type="protein sequence ID" value="APZ35551.1"/>
    <property type="molecule type" value="Genomic_DNA"/>
</dbReference>
<organism evidence="1 2">
    <name type="scientific">Microbacterium aurum</name>
    <dbReference type="NCBI Taxonomy" id="36805"/>
    <lineage>
        <taxon>Bacteria</taxon>
        <taxon>Bacillati</taxon>
        <taxon>Actinomycetota</taxon>
        <taxon>Actinomycetes</taxon>
        <taxon>Micrococcales</taxon>
        <taxon>Microbacteriaceae</taxon>
        <taxon>Microbacterium</taxon>
    </lineage>
</organism>
<evidence type="ECO:0000313" key="1">
    <source>
        <dbReference type="EMBL" id="APZ35551.1"/>
    </source>
</evidence>
<accession>A0A1P8UBN8</accession>
<dbReference type="AlphaFoldDB" id="A0A1P8UBN8"/>
<protein>
    <submittedName>
        <fullName evidence="1">Uncharacterized protein</fullName>
    </submittedName>
</protein>
<sequence>MVKQASVFQSGWVATAEGERPPLNEERLSPEEAAKVGAYLENGAVVMHTTARGVDVLADDARVVPLTIRTDGEYVWTGPVTYYVQTYGVAPDPEFLAHVRGQGYEARTPTDDEIAAAAKVFAPPA</sequence>
<keyword evidence="2" id="KW-1185">Reference proteome</keyword>
<evidence type="ECO:0000313" key="2">
    <source>
        <dbReference type="Proteomes" id="UP000187185"/>
    </source>
</evidence>
<name>A0A1P8UBN8_9MICO</name>
<dbReference type="Proteomes" id="UP000187185">
    <property type="component" value="Chromosome"/>
</dbReference>
<dbReference type="STRING" id="36805.BOH66_15915"/>
<reference evidence="1 2" key="1">
    <citation type="submission" date="2016-12" db="EMBL/GenBank/DDBJ databases">
        <title>Complete genome sequence of Microbacterium aurum KACC 15219.</title>
        <authorList>
            <person name="Jung Y."/>
            <person name="Shin J.-H."/>
            <person name="Lee Y.-J."/>
            <person name="Yi H."/>
            <person name="Bahn Y.-S."/>
            <person name="Kim J.F."/>
            <person name="Lee D.-W."/>
        </authorList>
    </citation>
    <scope>NUCLEOTIDE SEQUENCE [LARGE SCALE GENOMIC DNA]</scope>
    <source>
        <strain evidence="1 2">KACC 15219</strain>
    </source>
</reference>
<proteinExistence type="predicted"/>
<dbReference type="KEGG" id="maur:BOH66_15915"/>